<dbReference type="EMBL" id="SVCA01000003">
    <property type="protein sequence ID" value="MBE6084729.1"/>
    <property type="molecule type" value="Genomic_DNA"/>
</dbReference>
<protein>
    <submittedName>
        <fullName evidence="1">Uncharacterized protein</fullName>
    </submittedName>
</protein>
<evidence type="ECO:0000313" key="2">
    <source>
        <dbReference type="Proteomes" id="UP000772151"/>
    </source>
</evidence>
<dbReference type="Proteomes" id="UP000772151">
    <property type="component" value="Unassembled WGS sequence"/>
</dbReference>
<dbReference type="RefSeq" id="WP_303668802.1">
    <property type="nucleotide sequence ID" value="NZ_SVCA01000003.1"/>
</dbReference>
<comment type="caution">
    <text evidence="1">The sequence shown here is derived from an EMBL/GenBank/DDBJ whole genome shotgun (WGS) entry which is preliminary data.</text>
</comment>
<gene>
    <name evidence="1" type="ORF">E7203_04565</name>
</gene>
<sequence length="65" mass="7628">MKNSLFKYKRLEKATNDYFISQYRKVPFRTIPEDIRIVQSGEEADKLIGILNKVPKGHVNDPDDF</sequence>
<dbReference type="AlphaFoldDB" id="A0A927WNH5"/>
<accession>A0A927WNH5</accession>
<evidence type="ECO:0000313" key="1">
    <source>
        <dbReference type="EMBL" id="MBE6084729.1"/>
    </source>
</evidence>
<proteinExistence type="predicted"/>
<name>A0A927WNH5_SELRU</name>
<organism evidence="1 2">
    <name type="scientific">Selenomonas ruminantium</name>
    <dbReference type="NCBI Taxonomy" id="971"/>
    <lineage>
        <taxon>Bacteria</taxon>
        <taxon>Bacillati</taxon>
        <taxon>Bacillota</taxon>
        <taxon>Negativicutes</taxon>
        <taxon>Selenomonadales</taxon>
        <taxon>Selenomonadaceae</taxon>
        <taxon>Selenomonas</taxon>
    </lineage>
</organism>
<reference evidence="1" key="1">
    <citation type="submission" date="2019-04" db="EMBL/GenBank/DDBJ databases">
        <title>Evolution of Biomass-Degrading Anaerobic Consortia Revealed by Metagenomics.</title>
        <authorList>
            <person name="Peng X."/>
        </authorList>
    </citation>
    <scope>NUCLEOTIDE SEQUENCE</scope>
    <source>
        <strain evidence="1">SIG242</strain>
    </source>
</reference>